<sequence>MGSSSSFAKVMLAGTALAASLMGVTIAAAQEGPPVPVSFHDPVAALGEGSAPAIGVTSQRDIAPRFELTPTSENGPAPRRLELEVSAGGGNSPVDVSVAQRATLNADDDSDRRGSGSELRIGRGMVERREGGSEPSVYMFVASEDEALTWQPGGGRSEFGGRSGGGLALEDRVEVGDMAAGVTYERNGVQASLAYVEREESTRVGRESYTQEQAFTGVTLTMRR</sequence>
<protein>
    <submittedName>
        <fullName evidence="3">Uncharacterized protein</fullName>
    </submittedName>
</protein>
<evidence type="ECO:0000256" key="2">
    <source>
        <dbReference type="SAM" id="SignalP"/>
    </source>
</evidence>
<reference evidence="4" key="1">
    <citation type="submission" date="2019-12" db="EMBL/GenBank/DDBJ databases">
        <title>Complete genome of Terracaulis silvestris 0127_4.</title>
        <authorList>
            <person name="Vieira S."/>
            <person name="Riedel T."/>
            <person name="Sproer C."/>
            <person name="Pascual J."/>
            <person name="Boedeker C."/>
            <person name="Overmann J."/>
        </authorList>
    </citation>
    <scope>NUCLEOTIDE SEQUENCE [LARGE SCALE GENOMIC DNA]</scope>
    <source>
        <strain evidence="4">0127_4</strain>
    </source>
</reference>
<evidence type="ECO:0000313" key="3">
    <source>
        <dbReference type="EMBL" id="QGZ95993.1"/>
    </source>
</evidence>
<dbReference type="KEGG" id="tsv:DSM104635_02849"/>
<dbReference type="EMBL" id="CP047045">
    <property type="protein sequence ID" value="QGZ95993.1"/>
    <property type="molecule type" value="Genomic_DNA"/>
</dbReference>
<evidence type="ECO:0000256" key="1">
    <source>
        <dbReference type="SAM" id="MobiDB-lite"/>
    </source>
</evidence>
<feature type="signal peptide" evidence="2">
    <location>
        <begin position="1"/>
        <end position="18"/>
    </location>
</feature>
<proteinExistence type="predicted"/>
<organism evidence="3 4">
    <name type="scientific">Terricaulis silvestris</name>
    <dbReference type="NCBI Taxonomy" id="2686094"/>
    <lineage>
        <taxon>Bacteria</taxon>
        <taxon>Pseudomonadati</taxon>
        <taxon>Pseudomonadota</taxon>
        <taxon>Alphaproteobacteria</taxon>
        <taxon>Caulobacterales</taxon>
        <taxon>Caulobacteraceae</taxon>
        <taxon>Terricaulis</taxon>
    </lineage>
</organism>
<dbReference type="RefSeq" id="WP_158766813.1">
    <property type="nucleotide sequence ID" value="NZ_CP047045.1"/>
</dbReference>
<feature type="chain" id="PRO_5026212820" evidence="2">
    <location>
        <begin position="19"/>
        <end position="224"/>
    </location>
</feature>
<accession>A0A6I6MXT3</accession>
<evidence type="ECO:0000313" key="4">
    <source>
        <dbReference type="Proteomes" id="UP000431269"/>
    </source>
</evidence>
<keyword evidence="2" id="KW-0732">Signal</keyword>
<name>A0A6I6MXT3_9CAUL</name>
<keyword evidence="4" id="KW-1185">Reference proteome</keyword>
<feature type="region of interest" description="Disordered" evidence="1">
    <location>
        <begin position="102"/>
        <end position="132"/>
    </location>
</feature>
<dbReference type="AlphaFoldDB" id="A0A6I6MXT3"/>
<feature type="region of interest" description="Disordered" evidence="1">
    <location>
        <begin position="59"/>
        <end position="78"/>
    </location>
</feature>
<dbReference type="Proteomes" id="UP000431269">
    <property type="component" value="Chromosome"/>
</dbReference>
<gene>
    <name evidence="3" type="ORF">DSM104635_02849</name>
</gene>